<reference evidence="6 7" key="1">
    <citation type="journal article" date="2019" name="Int. J. Syst. Evol. Microbiol.">
        <title>The Global Catalogue of Microorganisms (GCM) 10K type strain sequencing project: providing services to taxonomists for standard genome sequencing and annotation.</title>
        <authorList>
            <consortium name="The Broad Institute Genomics Platform"/>
            <consortium name="The Broad Institute Genome Sequencing Center for Infectious Disease"/>
            <person name="Wu L."/>
            <person name="Ma J."/>
        </authorList>
    </citation>
    <scope>NUCLEOTIDE SEQUENCE [LARGE SCALE GENOMIC DNA]</scope>
    <source>
        <strain evidence="6 7">JCM 16240</strain>
    </source>
</reference>
<dbReference type="InterPro" id="IPR006108">
    <property type="entry name" value="3HC_DH_C"/>
</dbReference>
<feature type="domain" description="3-hydroxyacyl-CoA dehydrogenase C-terminal" evidence="3">
    <location>
        <begin position="420"/>
        <end position="503"/>
    </location>
</feature>
<feature type="region of interest" description="Disordered" evidence="2">
    <location>
        <begin position="278"/>
        <end position="299"/>
    </location>
</feature>
<dbReference type="Pfam" id="PF00725">
    <property type="entry name" value="3HCDH"/>
    <property type="match status" value="2"/>
</dbReference>
<feature type="domain" description="3-hydroxybutyryl-CoA dehydrogenase reduced Rossmann-fold" evidence="5">
    <location>
        <begin position="350"/>
        <end position="419"/>
    </location>
</feature>
<dbReference type="EMBL" id="BAAAFN010000015">
    <property type="protein sequence ID" value="GAA0232312.1"/>
    <property type="molecule type" value="Genomic_DNA"/>
</dbReference>
<dbReference type="Pfam" id="PF18321">
    <property type="entry name" value="3HCDH_RFF"/>
    <property type="match status" value="1"/>
</dbReference>
<organism evidence="6 7">
    <name type="scientific">Castellaniella daejeonensis</name>
    <dbReference type="NCBI Taxonomy" id="659013"/>
    <lineage>
        <taxon>Bacteria</taxon>
        <taxon>Pseudomonadati</taxon>
        <taxon>Pseudomonadota</taxon>
        <taxon>Betaproteobacteria</taxon>
        <taxon>Burkholderiales</taxon>
        <taxon>Alcaligenaceae</taxon>
        <taxon>Castellaniella</taxon>
    </lineage>
</organism>
<evidence type="ECO:0000313" key="7">
    <source>
        <dbReference type="Proteomes" id="UP001501176"/>
    </source>
</evidence>
<dbReference type="InterPro" id="IPR008927">
    <property type="entry name" value="6-PGluconate_DH-like_C_sf"/>
</dbReference>
<dbReference type="RefSeq" id="WP_325124430.1">
    <property type="nucleotide sequence ID" value="NZ_BAAAFN010000015.1"/>
</dbReference>
<evidence type="ECO:0000259" key="5">
    <source>
        <dbReference type="Pfam" id="PF18321"/>
    </source>
</evidence>
<keyword evidence="1" id="KW-0560">Oxidoreductase</keyword>
<dbReference type="InterPro" id="IPR041040">
    <property type="entry name" value="3HCDH_RFF"/>
</dbReference>
<dbReference type="Proteomes" id="UP001501176">
    <property type="component" value="Unassembled WGS sequence"/>
</dbReference>
<gene>
    <name evidence="6" type="ORF">GCM10009125_21650</name>
</gene>
<dbReference type="PANTHER" id="PTHR48075">
    <property type="entry name" value="3-HYDROXYACYL-COA DEHYDROGENASE FAMILY PROTEIN"/>
    <property type="match status" value="1"/>
</dbReference>
<evidence type="ECO:0000256" key="2">
    <source>
        <dbReference type="SAM" id="MobiDB-lite"/>
    </source>
</evidence>
<dbReference type="Pfam" id="PF02737">
    <property type="entry name" value="3HCDH_N"/>
    <property type="match status" value="1"/>
</dbReference>
<proteinExistence type="predicted"/>
<dbReference type="Gene3D" id="1.10.1040.50">
    <property type="match status" value="1"/>
</dbReference>
<evidence type="ECO:0000256" key="1">
    <source>
        <dbReference type="ARBA" id="ARBA00023002"/>
    </source>
</evidence>
<dbReference type="SUPFAM" id="SSF51735">
    <property type="entry name" value="NAD(P)-binding Rossmann-fold domains"/>
    <property type="match status" value="1"/>
</dbReference>
<dbReference type="Gene3D" id="3.40.50.720">
    <property type="entry name" value="NAD(P)-binding Rossmann-like Domain"/>
    <property type="match status" value="1"/>
</dbReference>
<name>A0ABN0TWZ5_9BURK</name>
<feature type="domain" description="3-hydroxyacyl-CoA dehydrogenase NAD binding" evidence="4">
    <location>
        <begin position="10"/>
        <end position="186"/>
    </location>
</feature>
<evidence type="ECO:0000259" key="3">
    <source>
        <dbReference type="Pfam" id="PF00725"/>
    </source>
</evidence>
<dbReference type="NCBIfam" id="NF006124">
    <property type="entry name" value="PRK08268.1"/>
    <property type="match status" value="1"/>
</dbReference>
<dbReference type="PANTHER" id="PTHR48075:SF5">
    <property type="entry name" value="3-HYDROXYBUTYRYL-COA DEHYDROGENASE"/>
    <property type="match status" value="1"/>
</dbReference>
<dbReference type="Gene3D" id="1.10.1040.10">
    <property type="entry name" value="N-(1-d-carboxylethyl)-l-norvaline Dehydrogenase, domain 2"/>
    <property type="match status" value="1"/>
</dbReference>
<dbReference type="InterPro" id="IPR036291">
    <property type="entry name" value="NAD(P)-bd_dom_sf"/>
</dbReference>
<dbReference type="InterPro" id="IPR006176">
    <property type="entry name" value="3-OHacyl-CoA_DH_NAD-bd"/>
</dbReference>
<feature type="domain" description="3-hydroxyacyl-CoA dehydrogenase C-terminal" evidence="3">
    <location>
        <begin position="190"/>
        <end position="287"/>
    </location>
</feature>
<dbReference type="SUPFAM" id="SSF48179">
    <property type="entry name" value="6-phosphogluconate dehydrogenase C-terminal domain-like"/>
    <property type="match status" value="2"/>
</dbReference>
<evidence type="ECO:0000259" key="4">
    <source>
        <dbReference type="Pfam" id="PF02737"/>
    </source>
</evidence>
<keyword evidence="7" id="KW-1185">Reference proteome</keyword>
<dbReference type="InterPro" id="IPR013328">
    <property type="entry name" value="6PGD_dom2"/>
</dbReference>
<accession>A0ABN0TWZ5</accession>
<comment type="caution">
    <text evidence="6">The sequence shown here is derived from an EMBL/GenBank/DDBJ whole genome shotgun (WGS) entry which is preliminary data.</text>
</comment>
<sequence>MAALDPSTIVAVVGAGTMGAGIAQVAALAGHPVRLHDARPGAAAQAIAGIQDSLRTLAARGKLDAGLAQAAGQALSPADDLAGLAGCGLVVEAIVERLDAKTALFGALEGIVAPDCLLATNTSSIPVTAIGAGLRHPERLGGMHFFNPAPRMPLVEIVSGLDTDPATARALSDTAAAWGKTPVSARSTPGFIVNRVARPFYAEGLRLLQEQVLDPATLDHIMRACGGFRMGPCELTDLIGQDVNAAVSRSVWTAFHHAPRFEPSMLQQELVDGGRLGRKSGRGFHDYRPDAPPPQPRLAAPHPCPDTLSIHGDTPLARALAERLRARGIAFETAPAARDCRVARAGEAILYLTDGRSATERARDLDQPATLLLDLALDPATASCLPLAAARQCPEPARREAIGLLQAAGFEVAPIRDAPGMVVMRTVAMLINEAADTVHQGVCSAADLDLAMRLGVNYPLGPLDWCNRIGAGTIGAVLNHLRRSDGERYRPCIALQTAIHSGKPLHDA</sequence>
<protein>
    <submittedName>
        <fullName evidence="6">3-hydroxyacyl-CoA dehydrogenase</fullName>
    </submittedName>
</protein>
<evidence type="ECO:0000313" key="6">
    <source>
        <dbReference type="EMBL" id="GAA0232312.1"/>
    </source>
</evidence>